<dbReference type="SUPFAM" id="SSF51569">
    <property type="entry name" value="Aldolase"/>
    <property type="match status" value="1"/>
</dbReference>
<evidence type="ECO:0000256" key="5">
    <source>
        <dbReference type="HAMAP-Rule" id="MF_00214"/>
    </source>
</evidence>
<dbReference type="NCBIfam" id="TIGR01093">
    <property type="entry name" value="aroD"/>
    <property type="match status" value="1"/>
</dbReference>
<evidence type="ECO:0000313" key="7">
    <source>
        <dbReference type="Proteomes" id="UP000009888"/>
    </source>
</evidence>
<comment type="similarity">
    <text evidence="5">Belongs to the type-I 3-dehydroquinase family.</text>
</comment>
<feature type="binding site" evidence="5">
    <location>
        <position position="210"/>
    </location>
    <ligand>
        <name>3-dehydroquinate</name>
        <dbReference type="ChEBI" id="CHEBI:32364"/>
    </ligand>
</feature>
<dbReference type="GO" id="GO:0009073">
    <property type="term" value="P:aromatic amino acid family biosynthetic process"/>
    <property type="evidence" value="ECO:0007669"/>
    <property type="project" value="UniProtKB-KW"/>
</dbReference>
<accession>K9EI91</accession>
<evidence type="ECO:0000313" key="6">
    <source>
        <dbReference type="EMBL" id="EKU95611.1"/>
    </source>
</evidence>
<keyword evidence="4 5" id="KW-0704">Schiff base</keyword>
<comment type="caution">
    <text evidence="5">Lacks conserved residue(s) required for the propagation of feature annotation.</text>
</comment>
<keyword evidence="3 5" id="KW-0456">Lyase</keyword>
<dbReference type="Pfam" id="PF01487">
    <property type="entry name" value="DHquinase_I"/>
    <property type="match status" value="1"/>
</dbReference>
<keyword evidence="7" id="KW-1185">Reference proteome</keyword>
<feature type="binding site" evidence="5">
    <location>
        <position position="229"/>
    </location>
    <ligand>
        <name>3-dehydroquinate</name>
        <dbReference type="ChEBI" id="CHEBI:32364"/>
    </ligand>
</feature>
<feature type="binding site" evidence="5">
    <location>
        <position position="80"/>
    </location>
    <ligand>
        <name>3-dehydroquinate</name>
        <dbReference type="ChEBI" id="CHEBI:32364"/>
    </ligand>
</feature>
<dbReference type="STRING" id="202789.GCA_001457435_01739"/>
<dbReference type="UniPathway" id="UPA00053">
    <property type="reaction ID" value="UER00086"/>
</dbReference>
<dbReference type="InterPro" id="IPR001381">
    <property type="entry name" value="DHquinase_I"/>
</dbReference>
<comment type="pathway">
    <text evidence="5">Metabolic intermediate biosynthesis; chorismate biosynthesis; chorismate from D-erythrose 4-phosphate and phosphoenolpyruvate: step 3/7.</text>
</comment>
<name>K9EI91_9ACTO</name>
<dbReference type="AlphaFoldDB" id="K9EI91"/>
<dbReference type="EMBL" id="AGWL01000002">
    <property type="protein sequence ID" value="EKU95611.1"/>
    <property type="molecule type" value="Genomic_DNA"/>
</dbReference>
<dbReference type="Proteomes" id="UP000009888">
    <property type="component" value="Unassembled WGS sequence"/>
</dbReference>
<evidence type="ECO:0000256" key="2">
    <source>
        <dbReference type="ARBA" id="ARBA00023141"/>
    </source>
</evidence>
<dbReference type="HOGENOM" id="CLU_064444_0_0_11"/>
<evidence type="ECO:0000256" key="4">
    <source>
        <dbReference type="ARBA" id="ARBA00023270"/>
    </source>
</evidence>
<dbReference type="GO" id="GO:0046279">
    <property type="term" value="P:3,4-dihydroxybenzoate biosynthetic process"/>
    <property type="evidence" value="ECO:0007669"/>
    <property type="project" value="TreeGrafter"/>
</dbReference>
<reference evidence="6 7" key="1">
    <citation type="submission" date="2012-09" db="EMBL/GenBank/DDBJ databases">
        <title>The Genome Sequence of Actinobaculum massiliae ACS-171-V-COL2.</title>
        <authorList>
            <consortium name="The Broad Institute Genome Sequencing Platform"/>
            <person name="Earl A."/>
            <person name="Ward D."/>
            <person name="Feldgarden M."/>
            <person name="Gevers D."/>
            <person name="Saerens B."/>
            <person name="Vaneechoutte M."/>
            <person name="Walker B."/>
            <person name="Young S.K."/>
            <person name="Zeng Q."/>
            <person name="Gargeya S."/>
            <person name="Fitzgerald M."/>
            <person name="Haas B."/>
            <person name="Abouelleil A."/>
            <person name="Alvarado L."/>
            <person name="Arachchi H.M."/>
            <person name="Berlin A."/>
            <person name="Chapman S.B."/>
            <person name="Goldberg J."/>
            <person name="Griggs A."/>
            <person name="Gujja S."/>
            <person name="Hansen M."/>
            <person name="Howarth C."/>
            <person name="Imamovic A."/>
            <person name="Larimer J."/>
            <person name="McCowen C."/>
            <person name="Montmayeur A."/>
            <person name="Murphy C."/>
            <person name="Neiman D."/>
            <person name="Pearson M."/>
            <person name="Priest M."/>
            <person name="Roberts A."/>
            <person name="Saif S."/>
            <person name="Shea T."/>
            <person name="Sisk P."/>
            <person name="Sykes S."/>
            <person name="Wortman J."/>
            <person name="Nusbaum C."/>
            <person name="Birren B."/>
        </authorList>
    </citation>
    <scope>NUCLEOTIDE SEQUENCE [LARGE SCALE GENOMIC DNA]</scope>
    <source>
        <strain evidence="7">ACS-171-V-Col2</strain>
    </source>
</reference>
<keyword evidence="2 5" id="KW-0057">Aromatic amino acid biosynthesis</keyword>
<dbReference type="PANTHER" id="PTHR43699">
    <property type="entry name" value="3-DEHYDROQUINATE DEHYDRATASE"/>
    <property type="match status" value="1"/>
</dbReference>
<proteinExistence type="inferred from homology"/>
<organism evidence="6 7">
    <name type="scientific">Actinobaculum massiliense ACS-171-V-Col2</name>
    <dbReference type="NCBI Taxonomy" id="883066"/>
    <lineage>
        <taxon>Bacteria</taxon>
        <taxon>Bacillati</taxon>
        <taxon>Actinomycetota</taxon>
        <taxon>Actinomycetes</taxon>
        <taxon>Actinomycetales</taxon>
        <taxon>Actinomycetaceae</taxon>
        <taxon>Actinobaculum</taxon>
    </lineage>
</organism>
<dbReference type="CDD" id="cd00502">
    <property type="entry name" value="DHQase_I"/>
    <property type="match status" value="1"/>
</dbReference>
<comment type="function">
    <text evidence="5">Involved in the third step of the chorismate pathway, which leads to the biosynthesis of aromatic amino acids. Catalyzes the cis-dehydration of 3-dehydroquinate (DHQ) and introduces the first double bond of the aromatic ring to yield 3-dehydroshikimate.</text>
</comment>
<sequence>MPTVKIKGTPIGSGPTKIFVPITPASVEEMRQQVEALPEGVDVLEWRVDFLKNYRDDAAIQEAAAKLRKSTDLPILATFRTAAEGGERAIMPEQYAHILLTLIESGNIDAIDVQIFRTENWTNPIITAAARAQVPVLASFHDHRETPTEDEIVNRLRLMQVRGASIAKIAVQPEHAGDVFTLMRASWRASQELKVPVITMAMGSLGTISRIAPSLYGSAATWSTVGHETAAGQIELEELRPVLTAVDKWTHAADTWEPPALDAQPKA</sequence>
<comment type="caution">
    <text evidence="6">The sequence shown here is derived from an EMBL/GenBank/DDBJ whole genome shotgun (WGS) entry which is preliminary data.</text>
</comment>
<dbReference type="InterPro" id="IPR050146">
    <property type="entry name" value="Type-I_3-dehydroquinase"/>
</dbReference>
<gene>
    <name evidence="5" type="primary">aroD</name>
    <name evidence="6" type="ORF">HMPREF9233_00398</name>
</gene>
<evidence type="ECO:0000256" key="1">
    <source>
        <dbReference type="ARBA" id="ARBA00001864"/>
    </source>
</evidence>
<dbReference type="eggNOG" id="COG0710">
    <property type="taxonomic scope" value="Bacteria"/>
</dbReference>
<keyword evidence="5" id="KW-0028">Amino-acid biosynthesis</keyword>
<comment type="catalytic activity">
    <reaction evidence="1 5">
        <text>3-dehydroquinate = 3-dehydroshikimate + H2O</text>
        <dbReference type="Rhea" id="RHEA:21096"/>
        <dbReference type="ChEBI" id="CHEBI:15377"/>
        <dbReference type="ChEBI" id="CHEBI:16630"/>
        <dbReference type="ChEBI" id="CHEBI:32364"/>
        <dbReference type="EC" id="4.2.1.10"/>
    </reaction>
</comment>
<dbReference type="Gene3D" id="3.20.20.70">
    <property type="entry name" value="Aldolase class I"/>
    <property type="match status" value="1"/>
</dbReference>
<comment type="subunit">
    <text evidence="5">Homodimer.</text>
</comment>
<dbReference type="EC" id="4.2.1.10" evidence="5"/>
<evidence type="ECO:0000256" key="3">
    <source>
        <dbReference type="ARBA" id="ARBA00023239"/>
    </source>
</evidence>
<dbReference type="PATRIC" id="fig|883066.3.peg.417"/>
<dbReference type="FunFam" id="3.20.20.70:FF:000047">
    <property type="entry name" value="3-dehydroquinate dehydratase"/>
    <property type="match status" value="1"/>
</dbReference>
<dbReference type="InterPro" id="IPR013785">
    <property type="entry name" value="Aldolase_TIM"/>
</dbReference>
<dbReference type="GO" id="GO:0008652">
    <property type="term" value="P:amino acid biosynthetic process"/>
    <property type="evidence" value="ECO:0007669"/>
    <property type="project" value="UniProtKB-KW"/>
</dbReference>
<feature type="binding site" evidence="5">
    <location>
        <begin position="45"/>
        <end position="47"/>
    </location>
    <ligand>
        <name>3-dehydroquinate</name>
        <dbReference type="ChEBI" id="CHEBI:32364"/>
    </ligand>
</feature>
<dbReference type="HAMAP" id="MF_00214">
    <property type="entry name" value="AroD"/>
    <property type="match status" value="1"/>
</dbReference>
<dbReference type="RefSeq" id="WP_007000616.1">
    <property type="nucleotide sequence ID" value="NZ_JH992955.1"/>
</dbReference>
<dbReference type="GO" id="GO:0003855">
    <property type="term" value="F:3-dehydroquinate dehydratase activity"/>
    <property type="evidence" value="ECO:0007669"/>
    <property type="project" value="UniProtKB-UniRule"/>
</dbReference>
<feature type="binding site" evidence="5">
    <location>
        <position position="233"/>
    </location>
    <ligand>
        <name>3-dehydroquinate</name>
        <dbReference type="ChEBI" id="CHEBI:32364"/>
    </ligand>
</feature>
<feature type="active site" description="Schiff-base intermediate with substrate" evidence="5">
    <location>
        <position position="168"/>
    </location>
</feature>
<protein>
    <recommendedName>
        <fullName evidence="5">3-dehydroquinate dehydratase</fullName>
        <shortName evidence="5">3-dehydroquinase</shortName>
        <ecNumber evidence="5">4.2.1.10</ecNumber>
    </recommendedName>
    <alternativeName>
        <fullName evidence="5">Type I DHQase</fullName>
    </alternativeName>
    <alternativeName>
        <fullName evidence="5">Type I dehydroquinase</fullName>
        <shortName evidence="5">DHQ1</shortName>
    </alternativeName>
</protein>
<dbReference type="PANTHER" id="PTHR43699:SF1">
    <property type="entry name" value="3-DEHYDROQUINATE DEHYDRATASE"/>
    <property type="match status" value="1"/>
</dbReference>
<dbReference type="GO" id="GO:0009423">
    <property type="term" value="P:chorismate biosynthetic process"/>
    <property type="evidence" value="ECO:0007669"/>
    <property type="project" value="UniProtKB-UniRule"/>
</dbReference>
<feature type="active site" description="Proton donor/acceptor" evidence="5">
    <location>
        <position position="141"/>
    </location>
</feature>